<evidence type="ECO:0000256" key="3">
    <source>
        <dbReference type="ARBA" id="ARBA00022946"/>
    </source>
</evidence>
<dbReference type="InterPro" id="IPR045257">
    <property type="entry name" value="E2/Pdx1"/>
</dbReference>
<dbReference type="GO" id="GO:0045254">
    <property type="term" value="C:pyruvate dehydrogenase complex"/>
    <property type="evidence" value="ECO:0007669"/>
    <property type="project" value="InterPro"/>
</dbReference>
<feature type="domain" description="Lipoyl-binding" evidence="6">
    <location>
        <begin position="373"/>
        <end position="449"/>
    </location>
</feature>
<dbReference type="InterPro" id="IPR001078">
    <property type="entry name" value="2-oxoacid_DH_actylTfrase"/>
</dbReference>
<keyword evidence="8" id="KW-0670">Pyruvate</keyword>
<keyword evidence="4" id="KW-0012">Acyltransferase</keyword>
<keyword evidence="2 4" id="KW-0450">Lipoyl</keyword>
<dbReference type="SUPFAM" id="SSF51230">
    <property type="entry name" value="Single hybrid motif"/>
    <property type="match status" value="2"/>
</dbReference>
<protein>
    <recommendedName>
        <fullName evidence="4">Dihydrolipoamide acetyltransferase component of pyruvate dehydrogenase complex</fullName>
        <ecNumber evidence="4">2.3.1.-</ecNumber>
    </recommendedName>
</protein>
<evidence type="ECO:0000256" key="2">
    <source>
        <dbReference type="ARBA" id="ARBA00022823"/>
    </source>
</evidence>
<evidence type="ECO:0000256" key="1">
    <source>
        <dbReference type="ARBA" id="ARBA00007317"/>
    </source>
</evidence>
<feature type="region of interest" description="Disordered" evidence="5">
    <location>
        <begin position="658"/>
        <end position="693"/>
    </location>
</feature>
<dbReference type="PROSITE" id="PS00189">
    <property type="entry name" value="LIPOYL"/>
    <property type="match status" value="2"/>
</dbReference>
<dbReference type="Gene3D" id="2.40.50.100">
    <property type="match status" value="2"/>
</dbReference>
<evidence type="ECO:0000256" key="4">
    <source>
        <dbReference type="RuleBase" id="RU003423"/>
    </source>
</evidence>
<comment type="cofactor">
    <cofactor evidence="4">
        <name>(R)-lipoate</name>
        <dbReference type="ChEBI" id="CHEBI:83088"/>
    </cofactor>
</comment>
<dbReference type="Pfam" id="PF00198">
    <property type="entry name" value="2-oxoacid_dh"/>
    <property type="match status" value="1"/>
</dbReference>
<dbReference type="Pfam" id="PF00364">
    <property type="entry name" value="Biotin_lipoyl"/>
    <property type="match status" value="2"/>
</dbReference>
<dbReference type="AlphaFoldDB" id="A0A9D5ABJ0"/>
<feature type="region of interest" description="Disordered" evidence="5">
    <location>
        <begin position="586"/>
        <end position="614"/>
    </location>
</feature>
<feature type="compositionally biased region" description="Low complexity" evidence="5">
    <location>
        <begin position="658"/>
        <end position="681"/>
    </location>
</feature>
<dbReference type="PROSITE" id="PS51826">
    <property type="entry name" value="PSBD"/>
    <property type="match status" value="1"/>
</dbReference>
<proteinExistence type="inferred from homology"/>
<dbReference type="PROSITE" id="PS50968">
    <property type="entry name" value="BIOTINYL_LIPOYL"/>
    <property type="match status" value="2"/>
</dbReference>
<dbReference type="GO" id="GO:0016746">
    <property type="term" value="F:acyltransferase activity"/>
    <property type="evidence" value="ECO:0007669"/>
    <property type="project" value="UniProtKB-KW"/>
</dbReference>
<feature type="compositionally biased region" description="Basic and acidic residues" evidence="5">
    <location>
        <begin position="464"/>
        <end position="474"/>
    </location>
</feature>
<dbReference type="InterPro" id="IPR003016">
    <property type="entry name" value="2-oxoA_DH_lipoyl-BS"/>
</dbReference>
<dbReference type="CDD" id="cd06849">
    <property type="entry name" value="lipoyl_domain"/>
    <property type="match status" value="2"/>
</dbReference>
<dbReference type="Gramene" id="Psat06G0478200-T1">
    <property type="protein sequence ID" value="KAI5399575.1"/>
    <property type="gene ID" value="KIW84_064782"/>
</dbReference>
<dbReference type="InterPro" id="IPR004167">
    <property type="entry name" value="PSBD"/>
</dbReference>
<dbReference type="FunFam" id="2.40.50.100:FF:000010">
    <property type="entry name" value="Acetyltransferase component of pyruvate dehydrogenase complex"/>
    <property type="match status" value="2"/>
</dbReference>
<dbReference type="Proteomes" id="UP001058974">
    <property type="component" value="Chromosome 6"/>
</dbReference>
<dbReference type="PANTHER" id="PTHR23151:SF90">
    <property type="entry name" value="DIHYDROLIPOYLLYSINE-RESIDUE ACETYLTRANSFERASE COMPONENT OF PYRUVATE DEHYDROGENASE COMPLEX, MITOCHONDRIAL-RELATED"/>
    <property type="match status" value="1"/>
</dbReference>
<evidence type="ECO:0000313" key="9">
    <source>
        <dbReference type="Proteomes" id="UP001058974"/>
    </source>
</evidence>
<dbReference type="Pfam" id="PF02817">
    <property type="entry name" value="E3_binding"/>
    <property type="match status" value="1"/>
</dbReference>
<keyword evidence="9" id="KW-1185">Reference proteome</keyword>
<dbReference type="GO" id="GO:0006086">
    <property type="term" value="P:pyruvate decarboxylation to acetyl-CoA"/>
    <property type="evidence" value="ECO:0007669"/>
    <property type="project" value="InterPro"/>
</dbReference>
<dbReference type="InterPro" id="IPR023213">
    <property type="entry name" value="CAT-like_dom_sf"/>
</dbReference>
<evidence type="ECO:0000313" key="8">
    <source>
        <dbReference type="EMBL" id="KAI5399575.1"/>
    </source>
</evidence>
<feature type="domain" description="Lipoyl-binding" evidence="6">
    <location>
        <begin position="499"/>
        <end position="575"/>
    </location>
</feature>
<dbReference type="SUPFAM" id="SSF47005">
    <property type="entry name" value="Peripheral subunit-binding domain of 2-oxo acid dehydrogenase complex"/>
    <property type="match status" value="1"/>
</dbReference>
<feature type="compositionally biased region" description="Basic and acidic residues" evidence="5">
    <location>
        <begin position="682"/>
        <end position="692"/>
    </location>
</feature>
<dbReference type="InterPro" id="IPR000089">
    <property type="entry name" value="Biotin_lipoyl"/>
</dbReference>
<dbReference type="EC" id="2.3.1.-" evidence="4"/>
<evidence type="ECO:0000256" key="5">
    <source>
        <dbReference type="SAM" id="MobiDB-lite"/>
    </source>
</evidence>
<feature type="region of interest" description="Disordered" evidence="5">
    <location>
        <begin position="452"/>
        <end position="498"/>
    </location>
</feature>
<dbReference type="PANTHER" id="PTHR23151">
    <property type="entry name" value="DIHYDROLIPOAMIDE ACETYL/SUCCINYL-TRANSFERASE-RELATED"/>
    <property type="match status" value="1"/>
</dbReference>
<gene>
    <name evidence="8" type="ORF">KIW84_064782</name>
</gene>
<feature type="domain" description="Peripheral subunit-binding (PSBD)" evidence="7">
    <location>
        <begin position="617"/>
        <end position="654"/>
    </location>
</feature>
<dbReference type="InterPro" id="IPR036625">
    <property type="entry name" value="E3-bd_dom_sf"/>
</dbReference>
<keyword evidence="3" id="KW-0809">Transit peptide</keyword>
<evidence type="ECO:0000259" key="6">
    <source>
        <dbReference type="PROSITE" id="PS50968"/>
    </source>
</evidence>
<accession>A0A9D5ABJ0</accession>
<name>A0A9D5ABJ0_PEA</name>
<dbReference type="InterPro" id="IPR011053">
    <property type="entry name" value="Single_hybrid_motif"/>
</dbReference>
<sequence>MGSVIGADIVPVPILQVDYRESQIENPTYVNWEEQDVLLCIWLLSTVPDALMAWFALVHHSWHVWEEVHAYCNTHDVNKFTSLNRSSDHSPKALNSRSGFSSFDDLETLLLAHEGHGGHFSNRDLTKCQICYKTRHVARYYYYYHIHSPYPYANDGIPSPYASYGNLQSNVWNHPSYHPLIPQQISSQRSIHSLYNSQFGVTRPQALVTDPTNIMDVISLPDSDHASSKILLRGSLRNDGLYKFDNLDSALPQVLPQALHVSSSSLDSRHTIHFQRKAYRHTPDASNANYTKPIELIFCDLWGPSDAASSCGYTYFLNCVDAYSRTPNSRIYSVGGNGNLRPTSWSRLTGVCDRPLKSKWIGVKFFSSSDFPHEVLGMPALSPTMTQGNIAKWRKKEGDKIAVGDILCEIETDKATLEFESLEEGFLAKILVPDGSKDVPVGQPIAITVEEESDIQNVSASVGDESKVEEKKPTNQDVADEESKPESTSTIDTSDLPPHEILGMPALSPTMNQGNIAKWNKKEGDKIEVGDILCEIETDKATLEFESLEEGYLAKIVAPEGTKEVAVGQPIAITVEDAGDIEAVKNSFSSSSVNQKEKAPQPSTKSEVKTHKNNTARISPAAKLLITEYGLDASTLNATGPLSTLLKSDVLSAIKSGKLSPKPASSKAKAPSSQSHQAAASHESKSDLKQSEAYEDFPNSQIRKVIAKRLLESKINTPHLYLSSDVILDPLLSLRKDLKEQYDVKVSVNDIIIKVVAAALKNVPEANAYWSDEKGEVILCDSVDISIAVATEKGLMTPILKNADHKTISAISSEVKELAAKARAGKLKPQEFQGGTFSISNLGMYPVDKFCAIINPPQACILAVGRGNKVVEPVIDADGIEKPSVATKLNLTLSADHRVFDGKVGGAFLSALKSNFSDIKRLLL</sequence>
<dbReference type="EMBL" id="JAMSHJ010000006">
    <property type="protein sequence ID" value="KAI5399575.1"/>
    <property type="molecule type" value="Genomic_DNA"/>
</dbReference>
<dbReference type="GO" id="GO:0005739">
    <property type="term" value="C:mitochondrion"/>
    <property type="evidence" value="ECO:0007669"/>
    <property type="project" value="TreeGrafter"/>
</dbReference>
<dbReference type="FunFam" id="3.30.559.10:FF:000003">
    <property type="entry name" value="Acetyltransferase component of pyruvate dehydrogenase complex"/>
    <property type="match status" value="1"/>
</dbReference>
<reference evidence="8 9" key="1">
    <citation type="journal article" date="2022" name="Nat. Genet.">
        <title>Improved pea reference genome and pan-genome highlight genomic features and evolutionary characteristics.</title>
        <authorList>
            <person name="Yang T."/>
            <person name="Liu R."/>
            <person name="Luo Y."/>
            <person name="Hu S."/>
            <person name="Wang D."/>
            <person name="Wang C."/>
            <person name="Pandey M.K."/>
            <person name="Ge S."/>
            <person name="Xu Q."/>
            <person name="Li N."/>
            <person name="Li G."/>
            <person name="Huang Y."/>
            <person name="Saxena R.K."/>
            <person name="Ji Y."/>
            <person name="Li M."/>
            <person name="Yan X."/>
            <person name="He Y."/>
            <person name="Liu Y."/>
            <person name="Wang X."/>
            <person name="Xiang C."/>
            <person name="Varshney R.K."/>
            <person name="Ding H."/>
            <person name="Gao S."/>
            <person name="Zong X."/>
        </authorList>
    </citation>
    <scope>NUCLEOTIDE SEQUENCE [LARGE SCALE GENOMIC DNA]</scope>
    <source>
        <strain evidence="8 9">cv. Zhongwan 6</strain>
    </source>
</reference>
<keyword evidence="4" id="KW-0808">Transferase</keyword>
<evidence type="ECO:0000259" key="7">
    <source>
        <dbReference type="PROSITE" id="PS51826"/>
    </source>
</evidence>
<comment type="caution">
    <text evidence="8">The sequence shown here is derived from an EMBL/GenBank/DDBJ whole genome shotgun (WGS) entry which is preliminary data.</text>
</comment>
<dbReference type="Gene3D" id="4.10.320.10">
    <property type="entry name" value="E3-binding domain"/>
    <property type="match status" value="1"/>
</dbReference>
<comment type="similarity">
    <text evidence="1 4">Belongs to the 2-oxoacid dehydrogenase family.</text>
</comment>
<dbReference type="Gene3D" id="3.30.559.10">
    <property type="entry name" value="Chloramphenicol acetyltransferase-like domain"/>
    <property type="match status" value="1"/>
</dbReference>
<organism evidence="8 9">
    <name type="scientific">Pisum sativum</name>
    <name type="common">Garden pea</name>
    <name type="synonym">Lathyrus oleraceus</name>
    <dbReference type="NCBI Taxonomy" id="3888"/>
    <lineage>
        <taxon>Eukaryota</taxon>
        <taxon>Viridiplantae</taxon>
        <taxon>Streptophyta</taxon>
        <taxon>Embryophyta</taxon>
        <taxon>Tracheophyta</taxon>
        <taxon>Spermatophyta</taxon>
        <taxon>Magnoliopsida</taxon>
        <taxon>eudicotyledons</taxon>
        <taxon>Gunneridae</taxon>
        <taxon>Pentapetalae</taxon>
        <taxon>rosids</taxon>
        <taxon>fabids</taxon>
        <taxon>Fabales</taxon>
        <taxon>Fabaceae</taxon>
        <taxon>Papilionoideae</taxon>
        <taxon>50 kb inversion clade</taxon>
        <taxon>NPAAA clade</taxon>
        <taxon>Hologalegina</taxon>
        <taxon>IRL clade</taxon>
        <taxon>Fabeae</taxon>
        <taxon>Lathyrus</taxon>
    </lineage>
</organism>
<dbReference type="SUPFAM" id="SSF52777">
    <property type="entry name" value="CoA-dependent acyltransferases"/>
    <property type="match status" value="1"/>
</dbReference>